<reference evidence="2" key="1">
    <citation type="submission" date="2016-11" db="EMBL/GenBank/DDBJ databases">
        <authorList>
            <person name="Shukria A."/>
            <person name="Stevens D.C."/>
        </authorList>
    </citation>
    <scope>NUCLEOTIDE SEQUENCE [LARGE SCALE GENOMIC DNA]</scope>
    <source>
        <strain evidence="2">Cbfe23</strain>
    </source>
</reference>
<name>A0A1L9B6L2_9BACT</name>
<dbReference type="STRING" id="83449.BON30_27440"/>
<dbReference type="AlphaFoldDB" id="A0A1L9B6L2"/>
<comment type="caution">
    <text evidence="1">The sequence shown here is derived from an EMBL/GenBank/DDBJ whole genome shotgun (WGS) entry which is preliminary data.</text>
</comment>
<protein>
    <submittedName>
        <fullName evidence="1">Type I-C CRISPR-associated protein Cas8c/Csd1</fullName>
    </submittedName>
</protein>
<dbReference type="Proteomes" id="UP000182229">
    <property type="component" value="Unassembled WGS sequence"/>
</dbReference>
<evidence type="ECO:0000313" key="2">
    <source>
        <dbReference type="Proteomes" id="UP000182229"/>
    </source>
</evidence>
<dbReference type="CDD" id="cd09757">
    <property type="entry name" value="Cas8c_I-C"/>
    <property type="match status" value="1"/>
</dbReference>
<dbReference type="RefSeq" id="WP_071901366.1">
    <property type="nucleotide sequence ID" value="NZ_MPIN01000007.1"/>
</dbReference>
<dbReference type="NCBIfam" id="TIGR01863">
    <property type="entry name" value="cas_Csd1"/>
    <property type="match status" value="1"/>
</dbReference>
<dbReference type="OrthoDB" id="9778918at2"/>
<proteinExistence type="predicted"/>
<gene>
    <name evidence="1" type="ORF">BON30_27440</name>
</gene>
<dbReference type="Pfam" id="PF09709">
    <property type="entry name" value="Cas_Csd1"/>
    <property type="match status" value="1"/>
</dbReference>
<organism evidence="1 2">
    <name type="scientific">Cystobacter ferrugineus</name>
    <dbReference type="NCBI Taxonomy" id="83449"/>
    <lineage>
        <taxon>Bacteria</taxon>
        <taxon>Pseudomonadati</taxon>
        <taxon>Myxococcota</taxon>
        <taxon>Myxococcia</taxon>
        <taxon>Myxococcales</taxon>
        <taxon>Cystobacterineae</taxon>
        <taxon>Archangiaceae</taxon>
        <taxon>Cystobacter</taxon>
    </lineage>
</organism>
<dbReference type="InterPro" id="IPR010144">
    <property type="entry name" value="CRISPR-assoc_prot_Csd1-typ"/>
</dbReference>
<dbReference type="EMBL" id="MPIN01000007">
    <property type="protein sequence ID" value="OJH37898.1"/>
    <property type="molecule type" value="Genomic_DNA"/>
</dbReference>
<keyword evidence="2" id="KW-1185">Reference proteome</keyword>
<sequence length="575" mass="63935">MMLQALYALARDRGLLEDTDNEEHAVHFLLRVDAEGRPLALESTVDEKGRGKSLRIPRLPKRASGVSAGFLVDNAKYVLGLGNPEKDNPERLKLCMAAFQERVAGMVQATNDEGGRAVLRFLEAREQWLPVVLSWNPREAWSGDEYIAFIYAPDEVRCVHERESVRDWWRTERAREEQEGHAARVRCLVTGELAPPARLHPSVKSVPKGQSSGTSLVSFNEEAFCSHGLEQGANAPVSRAAAEGYTLALNWLLARAEGRRYRNGVALGTGAVTVFWTRKEIGFENVLSSLFEAPDEQRAVEMAQAPLRGLEPAELDSTLFYAATLSGNNARLVVRDWLETTVGAIKNNVRRYFEDLRLAGAQGQPLPLWKLLKAVDPPGRAELPPHLGTRLLSAALRGHAFPRELLAATLQRLRVPPRDGDSSSLHVRIALIKATLSRLPRSGLPPLELSMSLDEKNTATPYLLGRLFAVLERMQFAALGSTNTTLRDRYFGSAMAHPAIVFPQLLRLSNHHAAKADEKGFWLERLKNEVCAGLPARPFPTTLSLEEQGLFAVGYYHQRHRFFEKRVTDSEPTAV</sequence>
<accession>A0A1L9B6L2</accession>
<evidence type="ECO:0000313" key="1">
    <source>
        <dbReference type="EMBL" id="OJH37898.1"/>
    </source>
</evidence>
<reference evidence="1 2" key="2">
    <citation type="submission" date="2016-12" db="EMBL/GenBank/DDBJ databases">
        <title>Draft Genome Sequence of Cystobacter ferrugineus Strain Cbfe23.</title>
        <authorList>
            <person name="Akbar S."/>
            <person name="Dowd S.E."/>
            <person name="Stevens D.C."/>
        </authorList>
    </citation>
    <scope>NUCLEOTIDE SEQUENCE [LARGE SCALE GENOMIC DNA]</scope>
    <source>
        <strain evidence="1 2">Cbfe23</strain>
    </source>
</reference>